<organism evidence="2 3">
    <name type="scientific">Rodentibacter caecimuris</name>
    <dbReference type="NCBI Taxonomy" id="1796644"/>
    <lineage>
        <taxon>Bacteria</taxon>
        <taxon>Pseudomonadati</taxon>
        <taxon>Pseudomonadota</taxon>
        <taxon>Gammaproteobacteria</taxon>
        <taxon>Pasteurellales</taxon>
        <taxon>Pasteurellaceae</taxon>
        <taxon>Rodentibacter</taxon>
    </lineage>
</organism>
<comment type="caution">
    <text evidence="2">The sequence shown here is derived from an EMBL/GenBank/DDBJ whole genome shotgun (WGS) entry which is preliminary data.</text>
</comment>
<keyword evidence="3" id="KW-1185">Reference proteome</keyword>
<keyword evidence="1" id="KW-0472">Membrane</keyword>
<evidence type="ECO:0000313" key="2">
    <source>
        <dbReference type="EMBL" id="OOF73316.1"/>
    </source>
</evidence>
<evidence type="ECO:0000256" key="1">
    <source>
        <dbReference type="SAM" id="Phobius"/>
    </source>
</evidence>
<feature type="transmembrane region" description="Helical" evidence="1">
    <location>
        <begin position="81"/>
        <end position="106"/>
    </location>
</feature>
<accession>A0AAJ3K6P4</accession>
<keyword evidence="1" id="KW-1133">Transmembrane helix</keyword>
<dbReference type="Proteomes" id="UP000188998">
    <property type="component" value="Unassembled WGS sequence"/>
</dbReference>
<dbReference type="EMBL" id="MLAB01000004">
    <property type="protein sequence ID" value="OOF73316.1"/>
    <property type="molecule type" value="Genomic_DNA"/>
</dbReference>
<feature type="transmembrane region" description="Helical" evidence="1">
    <location>
        <begin position="52"/>
        <end position="69"/>
    </location>
</feature>
<gene>
    <name evidence="2" type="ORF">BKG90_01570</name>
</gene>
<proteinExistence type="predicted"/>
<sequence>MEEKVRFKINLFLSNVLGLLYIILFSFLACIYPEKGIFTLAIWFVNEDKVALFVHIPFFVLLLQIFLKAKLGWYQPYSFKILFINSITLSIISYLIFWSIFILFFYHGES</sequence>
<reference evidence="2 3" key="1">
    <citation type="submission" date="2016-10" db="EMBL/GenBank/DDBJ databases">
        <title>Rodentibacter gen. nov. and new species.</title>
        <authorList>
            <person name="Christensen H."/>
        </authorList>
    </citation>
    <scope>NUCLEOTIDE SEQUENCE [LARGE SCALE GENOMIC DNA]</scope>
    <source>
        <strain evidence="2 3">199137021</strain>
    </source>
</reference>
<protein>
    <recommendedName>
        <fullName evidence="4">Lipoprotein</fullName>
    </recommendedName>
</protein>
<evidence type="ECO:0000313" key="3">
    <source>
        <dbReference type="Proteomes" id="UP000188998"/>
    </source>
</evidence>
<dbReference type="PROSITE" id="PS51257">
    <property type="entry name" value="PROKAR_LIPOPROTEIN"/>
    <property type="match status" value="1"/>
</dbReference>
<keyword evidence="1" id="KW-0812">Transmembrane</keyword>
<name>A0AAJ3K6P4_9PAST</name>
<dbReference type="AlphaFoldDB" id="A0AAJ3K6P4"/>
<evidence type="ECO:0008006" key="4">
    <source>
        <dbReference type="Google" id="ProtNLM"/>
    </source>
</evidence>
<feature type="transmembrane region" description="Helical" evidence="1">
    <location>
        <begin position="12"/>
        <end position="32"/>
    </location>
</feature>